<sequence>MKLVKFLQKLNREQVTIELKNGTVVQGTVVGVDATMNCHLKKAKVTVRGKNPTSYSTLSVRGSTMRAWLLPESLNLDALLVDDTPKKNTAPSDHSFFGTFSDIGCLRCVLLAMATNVILNTLAHLAACGPCTGTFGRWKAGLQDDDADLWNDLTLVNSVPGPKPPAIPRVVEVVSVSGDDLSTLAYETVSSHQRSHSRGRGHRSGSRHPAPIEEEKSTSPSLKRTRKAHLRGADSRNHGDSDLELEQALEDIGLEDDRGASRGGGDAELESIMGPRSYASETSRGPRSHLGSTGRSIQRRIPSSHTAPVRLSASEAHRPPSLLQQKREEYHCAYAVVAASGSLGGGSQRSSRSTNASTTTSREDSKEEQLELWDSFGDELPDSCRSYDCGYKKSEADEEDYHDDGSSYSSVHRKLSFYRKSTKRSTLFRSSSNNSKSKSNHHHLSTKKGANRGDKDWLLGLEHGGSSTDDTYSTVLTQNCSSHSRNSYRSSSSQHKKYKPIF</sequence>
<dbReference type="InterPro" id="IPR027141">
    <property type="entry name" value="LSm4/Sm_D1/D3"/>
</dbReference>
<keyword evidence="8" id="KW-0539">Nucleus</keyword>
<evidence type="ECO:0000256" key="3">
    <source>
        <dbReference type="ARBA" id="ARBA00008146"/>
    </source>
</evidence>
<dbReference type="InterPro" id="IPR047575">
    <property type="entry name" value="Sm"/>
</dbReference>
<keyword evidence="7" id="KW-0508">mRNA splicing</keyword>
<organism evidence="13 14">
    <name type="scientific">Pseudo-nitzschia multistriata</name>
    <dbReference type="NCBI Taxonomy" id="183589"/>
    <lineage>
        <taxon>Eukaryota</taxon>
        <taxon>Sar</taxon>
        <taxon>Stramenopiles</taxon>
        <taxon>Ochrophyta</taxon>
        <taxon>Bacillariophyta</taxon>
        <taxon>Bacillariophyceae</taxon>
        <taxon>Bacillariophycidae</taxon>
        <taxon>Bacillariales</taxon>
        <taxon>Bacillariaceae</taxon>
        <taxon>Pseudo-nitzschia</taxon>
    </lineage>
</organism>
<dbReference type="PROSITE" id="PS52002">
    <property type="entry name" value="SM"/>
    <property type="match status" value="1"/>
</dbReference>
<dbReference type="AlphaFoldDB" id="A0A448ZST7"/>
<feature type="compositionally biased region" description="Polar residues" evidence="11">
    <location>
        <begin position="279"/>
        <end position="306"/>
    </location>
</feature>
<evidence type="ECO:0000313" key="14">
    <source>
        <dbReference type="Proteomes" id="UP000291116"/>
    </source>
</evidence>
<comment type="subcellular location">
    <subcellularLocation>
        <location evidence="2">Cytoplasm</location>
    </subcellularLocation>
    <subcellularLocation>
        <location evidence="1">Nucleus</location>
    </subcellularLocation>
</comment>
<reference evidence="13 14" key="1">
    <citation type="submission" date="2019-01" db="EMBL/GenBank/DDBJ databases">
        <authorList>
            <person name="Ferrante I. M."/>
        </authorList>
    </citation>
    <scope>NUCLEOTIDE SEQUENCE [LARGE SCALE GENOMIC DNA]</scope>
    <source>
        <strain evidence="13 14">B856</strain>
    </source>
</reference>
<dbReference type="CDD" id="cd01724">
    <property type="entry name" value="Sm_D1"/>
    <property type="match status" value="1"/>
</dbReference>
<dbReference type="GO" id="GO:0005737">
    <property type="term" value="C:cytoplasm"/>
    <property type="evidence" value="ECO:0007669"/>
    <property type="project" value="UniProtKB-SubCell"/>
</dbReference>
<dbReference type="GO" id="GO:0000387">
    <property type="term" value="P:spliceosomal snRNP assembly"/>
    <property type="evidence" value="ECO:0007669"/>
    <property type="project" value="InterPro"/>
</dbReference>
<gene>
    <name evidence="13" type="ORF">PSNMU_V1.4_AUG-EV-PASAV3_0122260</name>
</gene>
<evidence type="ECO:0000256" key="9">
    <source>
        <dbReference type="ARBA" id="ARBA00023274"/>
    </source>
</evidence>
<feature type="region of interest" description="Disordered" evidence="11">
    <location>
        <begin position="341"/>
        <end position="369"/>
    </location>
</feature>
<dbReference type="Proteomes" id="UP000291116">
    <property type="component" value="Unassembled WGS sequence"/>
</dbReference>
<dbReference type="InterPro" id="IPR010920">
    <property type="entry name" value="LSM_dom_sf"/>
</dbReference>
<feature type="compositionally biased region" description="Acidic residues" evidence="11">
    <location>
        <begin position="242"/>
        <end position="254"/>
    </location>
</feature>
<evidence type="ECO:0000256" key="6">
    <source>
        <dbReference type="ARBA" id="ARBA00022728"/>
    </source>
</evidence>
<comment type="similarity">
    <text evidence="3">Belongs to the snRNP core protein family.</text>
</comment>
<dbReference type="Gene3D" id="2.30.30.100">
    <property type="match status" value="1"/>
</dbReference>
<evidence type="ECO:0000256" key="8">
    <source>
        <dbReference type="ARBA" id="ARBA00023242"/>
    </source>
</evidence>
<feature type="compositionally biased region" description="Basic residues" evidence="11">
    <location>
        <begin position="438"/>
        <end position="450"/>
    </location>
</feature>
<dbReference type="SMART" id="SM00651">
    <property type="entry name" value="Sm"/>
    <property type="match status" value="1"/>
</dbReference>
<dbReference type="InterPro" id="IPR001163">
    <property type="entry name" value="Sm_dom_euk/arc"/>
</dbReference>
<feature type="compositionally biased region" description="Low complexity" evidence="11">
    <location>
        <begin position="348"/>
        <end position="360"/>
    </location>
</feature>
<evidence type="ECO:0000256" key="1">
    <source>
        <dbReference type="ARBA" id="ARBA00004123"/>
    </source>
</evidence>
<dbReference type="PANTHER" id="PTHR23338">
    <property type="entry name" value="SMALL NUCLEAR RIBONUCLEOPROTEIN SM"/>
    <property type="match status" value="1"/>
</dbReference>
<evidence type="ECO:0000256" key="10">
    <source>
        <dbReference type="ARBA" id="ARBA00033121"/>
    </source>
</evidence>
<evidence type="ECO:0000259" key="12">
    <source>
        <dbReference type="PROSITE" id="PS52002"/>
    </source>
</evidence>
<protein>
    <recommendedName>
        <fullName evidence="10">snRNP core protein D1</fullName>
    </recommendedName>
</protein>
<proteinExistence type="inferred from homology"/>
<name>A0A448ZST7_9STRA</name>
<feature type="domain" description="Sm" evidence="12">
    <location>
        <begin position="2"/>
        <end position="74"/>
    </location>
</feature>
<dbReference type="EMBL" id="CAACVS010000683">
    <property type="protein sequence ID" value="VEU45076.1"/>
    <property type="molecule type" value="Genomic_DNA"/>
</dbReference>
<feature type="compositionally biased region" description="Low complexity" evidence="11">
    <location>
        <begin position="481"/>
        <end position="493"/>
    </location>
</feature>
<keyword evidence="9" id="KW-0687">Ribonucleoprotein</keyword>
<dbReference type="FunFam" id="2.30.30.100:FF:000016">
    <property type="entry name" value="Small nuclear ribonucleoprotein Sm D1"/>
    <property type="match status" value="1"/>
</dbReference>
<dbReference type="GO" id="GO:0003723">
    <property type="term" value="F:RNA binding"/>
    <property type="evidence" value="ECO:0007669"/>
    <property type="project" value="InterPro"/>
</dbReference>
<feature type="compositionally biased region" description="Polar residues" evidence="11">
    <location>
        <begin position="465"/>
        <end position="480"/>
    </location>
</feature>
<evidence type="ECO:0000256" key="5">
    <source>
        <dbReference type="ARBA" id="ARBA00022664"/>
    </source>
</evidence>
<keyword evidence="6" id="KW-0747">Spliceosome</keyword>
<keyword evidence="5" id="KW-0507">mRNA processing</keyword>
<dbReference type="OrthoDB" id="9626941at2759"/>
<dbReference type="GO" id="GO:0005681">
    <property type="term" value="C:spliceosomal complex"/>
    <property type="evidence" value="ECO:0007669"/>
    <property type="project" value="UniProtKB-KW"/>
</dbReference>
<keyword evidence="14" id="KW-1185">Reference proteome</keyword>
<evidence type="ECO:0000256" key="7">
    <source>
        <dbReference type="ARBA" id="ARBA00023187"/>
    </source>
</evidence>
<feature type="compositionally biased region" description="Basic residues" evidence="11">
    <location>
        <begin position="193"/>
        <end position="206"/>
    </location>
</feature>
<evidence type="ECO:0000256" key="4">
    <source>
        <dbReference type="ARBA" id="ARBA00022490"/>
    </source>
</evidence>
<feature type="region of interest" description="Disordered" evidence="11">
    <location>
        <begin position="426"/>
        <end position="502"/>
    </location>
</feature>
<dbReference type="InterPro" id="IPR034102">
    <property type="entry name" value="Sm_D1"/>
</dbReference>
<evidence type="ECO:0000256" key="11">
    <source>
        <dbReference type="SAM" id="MobiDB-lite"/>
    </source>
</evidence>
<feature type="compositionally biased region" description="Basic and acidic residues" evidence="11">
    <location>
        <begin position="231"/>
        <end position="241"/>
    </location>
</feature>
<keyword evidence="4" id="KW-0963">Cytoplasm</keyword>
<dbReference type="Pfam" id="PF01423">
    <property type="entry name" value="LSM"/>
    <property type="match status" value="1"/>
</dbReference>
<accession>A0A448ZST7</accession>
<evidence type="ECO:0000313" key="13">
    <source>
        <dbReference type="EMBL" id="VEU45076.1"/>
    </source>
</evidence>
<dbReference type="SUPFAM" id="SSF50182">
    <property type="entry name" value="Sm-like ribonucleoproteins"/>
    <property type="match status" value="1"/>
</dbReference>
<evidence type="ECO:0000256" key="2">
    <source>
        <dbReference type="ARBA" id="ARBA00004496"/>
    </source>
</evidence>
<feature type="region of interest" description="Disordered" evidence="11">
    <location>
        <begin position="188"/>
        <end position="318"/>
    </location>
</feature>